<evidence type="ECO:0000259" key="13">
    <source>
        <dbReference type="Pfam" id="PF02910"/>
    </source>
</evidence>
<feature type="domain" description="FAD-dependent oxidoreductase 2 FAD-binding" evidence="12">
    <location>
        <begin position="14"/>
        <end position="400"/>
    </location>
</feature>
<keyword evidence="7 11" id="KW-0274">FAD</keyword>
<dbReference type="InterPro" id="IPR005288">
    <property type="entry name" value="NadB"/>
</dbReference>
<comment type="catalytic activity">
    <reaction evidence="9">
        <text>L-aspartate + O2 = iminosuccinate + H2O2</text>
        <dbReference type="Rhea" id="RHEA:25876"/>
        <dbReference type="ChEBI" id="CHEBI:15379"/>
        <dbReference type="ChEBI" id="CHEBI:16240"/>
        <dbReference type="ChEBI" id="CHEBI:29991"/>
        <dbReference type="ChEBI" id="CHEBI:77875"/>
        <dbReference type="EC" id="1.4.3.16"/>
    </reaction>
    <physiologicalReaction direction="left-to-right" evidence="9">
        <dbReference type="Rhea" id="RHEA:25877"/>
    </physiologicalReaction>
</comment>
<dbReference type="PRINTS" id="PR00368">
    <property type="entry name" value="FADPNR"/>
</dbReference>
<evidence type="ECO:0000313" key="15">
    <source>
        <dbReference type="Proteomes" id="UP000257323"/>
    </source>
</evidence>
<evidence type="ECO:0000259" key="12">
    <source>
        <dbReference type="Pfam" id="PF00890"/>
    </source>
</evidence>
<evidence type="ECO:0000256" key="2">
    <source>
        <dbReference type="ARBA" id="ARBA00004950"/>
    </source>
</evidence>
<evidence type="ECO:0000256" key="5">
    <source>
        <dbReference type="ARBA" id="ARBA00022630"/>
    </source>
</evidence>
<comment type="function">
    <text evidence="11">Catalyzes the oxidation of L-aspartate to iminoaspartate.</text>
</comment>
<dbReference type="Gene3D" id="1.20.58.100">
    <property type="entry name" value="Fumarate reductase/succinate dehydrogenase flavoprotein-like, C-terminal domain"/>
    <property type="match status" value="1"/>
</dbReference>
<dbReference type="PRINTS" id="PR00411">
    <property type="entry name" value="PNDRDTASEI"/>
</dbReference>
<protein>
    <recommendedName>
        <fullName evidence="4 10">L-aspartate oxidase</fullName>
        <ecNumber evidence="4 10">1.4.3.16</ecNumber>
    </recommendedName>
</protein>
<accession>A0A3E2BL52</accession>
<evidence type="ECO:0000256" key="1">
    <source>
        <dbReference type="ARBA" id="ARBA00001974"/>
    </source>
</evidence>
<evidence type="ECO:0000256" key="11">
    <source>
        <dbReference type="RuleBase" id="RU362049"/>
    </source>
</evidence>
<dbReference type="Proteomes" id="UP000257323">
    <property type="component" value="Unassembled WGS sequence"/>
</dbReference>
<dbReference type="SUPFAM" id="SSF51905">
    <property type="entry name" value="FAD/NAD(P)-binding domain"/>
    <property type="match status" value="1"/>
</dbReference>
<sequence>MLMKKHEQEEYFSDLLIIGGGIAGATAALEAAGLGLEVNLVIKSSGPEGSNTYWAQGGIVSFGDDDDPELLRADILKAGDQINNPEAVEVLISEGQRAIERILINELKIPFARSSPEKLDYALEGGHSRRRILHVEDATGRRISTALMDRLRQLPNVHLFFDHTAVDLLTVPHHSTSPLSYYREPCCLGAYVLDNRSRKVKKFLAPHTILATGGCGAVYQFTSNPRTTIGAGYAMALRAGARIVNMEYIQFHPTSLYHREADGFLISESVRGEGARLKTRDGRTFMEKYSPQKELAPRDEVARAIYQEMINTNSSFVLLDLASYARVDIKKRFPYIYKTCLQYGIDITREPIPVVPAAHFCCGGVLVDTWGRSSLNGLYAVGEVACSGVHGANRLASTSLLEGLVWAIRAVRHISDHFQPGFPYDPSLIRPWYYPENEEDIDPALIHQDWATIRSTMWNYAGIIRTAKRLERARADLEYLKHRIDKFYKEAPMDPEIVDLRHGIQVALMITQAALANTESRGCHFRQD</sequence>
<evidence type="ECO:0000256" key="8">
    <source>
        <dbReference type="ARBA" id="ARBA00023002"/>
    </source>
</evidence>
<comment type="similarity">
    <text evidence="3 11">Belongs to the FAD-dependent oxidoreductase 2 family. NadB subfamily.</text>
</comment>
<dbReference type="EC" id="1.4.3.16" evidence="4 10"/>
<evidence type="ECO:0000256" key="7">
    <source>
        <dbReference type="ARBA" id="ARBA00022827"/>
    </source>
</evidence>
<dbReference type="InterPro" id="IPR036188">
    <property type="entry name" value="FAD/NAD-bd_sf"/>
</dbReference>
<gene>
    <name evidence="14" type="ORF">OP8BY_0476</name>
</gene>
<name>A0A3E2BL52_9BACT</name>
<comment type="subcellular location">
    <subcellularLocation>
        <location evidence="11">Cytoplasm</location>
    </subcellularLocation>
</comment>
<dbReference type="Pfam" id="PF00890">
    <property type="entry name" value="FAD_binding_2"/>
    <property type="match status" value="1"/>
</dbReference>
<dbReference type="NCBIfam" id="TIGR00551">
    <property type="entry name" value="nadB"/>
    <property type="match status" value="1"/>
</dbReference>
<dbReference type="InterPro" id="IPR027477">
    <property type="entry name" value="Succ_DH/fumarate_Rdtase_cat_sf"/>
</dbReference>
<keyword evidence="8 11" id="KW-0560">Oxidoreductase</keyword>
<keyword evidence="6 11" id="KW-0662">Pyridine nucleotide biosynthesis</keyword>
<evidence type="ECO:0000256" key="4">
    <source>
        <dbReference type="ARBA" id="ARBA00012173"/>
    </source>
</evidence>
<dbReference type="InterPro" id="IPR015939">
    <property type="entry name" value="Fum_Rdtase/Succ_DH_flav-like_C"/>
</dbReference>
<dbReference type="EMBL" id="QUAH01000010">
    <property type="protein sequence ID" value="RFT15367.1"/>
    <property type="molecule type" value="Genomic_DNA"/>
</dbReference>
<evidence type="ECO:0000256" key="10">
    <source>
        <dbReference type="NCBIfam" id="TIGR00551"/>
    </source>
</evidence>
<comment type="pathway">
    <text evidence="2 11">Cofactor biosynthesis; NAD(+) biosynthesis; iminoaspartate from L-aspartate (oxidase route): step 1/1.</text>
</comment>
<proteinExistence type="inferred from homology"/>
<feature type="domain" description="Fumarate reductase/succinate dehydrogenase flavoprotein-like C-terminal" evidence="13">
    <location>
        <begin position="453"/>
        <end position="528"/>
    </location>
</feature>
<evidence type="ECO:0000256" key="6">
    <source>
        <dbReference type="ARBA" id="ARBA00022642"/>
    </source>
</evidence>
<evidence type="ECO:0000256" key="9">
    <source>
        <dbReference type="ARBA" id="ARBA00048305"/>
    </source>
</evidence>
<dbReference type="InterPro" id="IPR003953">
    <property type="entry name" value="FAD-dep_OxRdtase_2_FAD-bd"/>
</dbReference>
<dbReference type="SUPFAM" id="SSF46977">
    <property type="entry name" value="Succinate dehydrogenase/fumarate reductase flavoprotein C-terminal domain"/>
    <property type="match status" value="1"/>
</dbReference>
<organism evidence="14 15">
    <name type="scientific">Candidatus Saccharicenans subterraneus</name>
    <dbReference type="NCBI Taxonomy" id="2508984"/>
    <lineage>
        <taxon>Bacteria</taxon>
        <taxon>Candidatus Aminicenantota</taxon>
        <taxon>Candidatus Aminicenantia</taxon>
        <taxon>Candidatus Aminicenantales</taxon>
        <taxon>Candidatus Saccharicenantaceae</taxon>
        <taxon>Candidatus Saccharicenans</taxon>
    </lineage>
</organism>
<dbReference type="GO" id="GO:0005737">
    <property type="term" value="C:cytoplasm"/>
    <property type="evidence" value="ECO:0007669"/>
    <property type="project" value="UniProtKB-SubCell"/>
</dbReference>
<comment type="caution">
    <text evidence="14">The sequence shown here is derived from an EMBL/GenBank/DDBJ whole genome shotgun (WGS) entry which is preliminary data.</text>
</comment>
<dbReference type="PANTHER" id="PTHR42716:SF2">
    <property type="entry name" value="L-ASPARTATE OXIDASE, CHLOROPLASTIC"/>
    <property type="match status" value="1"/>
</dbReference>
<comment type="cofactor">
    <cofactor evidence="1 11">
        <name>FAD</name>
        <dbReference type="ChEBI" id="CHEBI:57692"/>
    </cofactor>
</comment>
<evidence type="ECO:0000313" key="14">
    <source>
        <dbReference type="EMBL" id="RFT15367.1"/>
    </source>
</evidence>
<dbReference type="Gene3D" id="3.50.50.60">
    <property type="entry name" value="FAD/NAD(P)-binding domain"/>
    <property type="match status" value="1"/>
</dbReference>
<evidence type="ECO:0000256" key="3">
    <source>
        <dbReference type="ARBA" id="ARBA00008562"/>
    </source>
</evidence>
<dbReference type="SUPFAM" id="SSF56425">
    <property type="entry name" value="Succinate dehydrogenase/fumarate reductase flavoprotein, catalytic domain"/>
    <property type="match status" value="1"/>
</dbReference>
<dbReference type="Pfam" id="PF02910">
    <property type="entry name" value="Succ_DH_flav_C"/>
    <property type="match status" value="1"/>
</dbReference>
<dbReference type="AlphaFoldDB" id="A0A3E2BL52"/>
<dbReference type="InterPro" id="IPR037099">
    <property type="entry name" value="Fum_R/Succ_DH_flav-like_C_sf"/>
</dbReference>
<dbReference type="FunFam" id="3.90.700.10:FF:000002">
    <property type="entry name" value="L-aspartate oxidase"/>
    <property type="match status" value="1"/>
</dbReference>
<dbReference type="GO" id="GO:0008734">
    <property type="term" value="F:L-aspartate oxidase activity"/>
    <property type="evidence" value="ECO:0007669"/>
    <property type="project" value="UniProtKB-UniRule"/>
</dbReference>
<dbReference type="UniPathway" id="UPA00253">
    <property type="reaction ID" value="UER00326"/>
</dbReference>
<dbReference type="PANTHER" id="PTHR42716">
    <property type="entry name" value="L-ASPARTATE OXIDASE"/>
    <property type="match status" value="1"/>
</dbReference>
<keyword evidence="5 11" id="KW-0285">Flavoprotein</keyword>
<dbReference type="GO" id="GO:0009435">
    <property type="term" value="P:NAD+ biosynthetic process"/>
    <property type="evidence" value="ECO:0007669"/>
    <property type="project" value="UniProtKB-UniPathway"/>
</dbReference>
<dbReference type="Gene3D" id="3.90.700.10">
    <property type="entry name" value="Succinate dehydrogenase/fumarate reductase flavoprotein, catalytic domain"/>
    <property type="match status" value="1"/>
</dbReference>
<reference evidence="14 15" key="1">
    <citation type="submission" date="2018-08" db="EMBL/GenBank/DDBJ databases">
        <title>Genome analysis of the thermophilic bacterium of the candidate phylum Aminicenantes from deep subsurface aquifer revealed its physiology and ecological role.</title>
        <authorList>
            <person name="Kadnikov V.V."/>
            <person name="Mardanov A.V."/>
            <person name="Beletsky A.V."/>
            <person name="Karnachuk O.V."/>
            <person name="Ravin N.V."/>
        </authorList>
    </citation>
    <scope>NUCLEOTIDE SEQUENCE [LARGE SCALE GENOMIC DNA]</scope>
    <source>
        <strain evidence="14">BY38</strain>
    </source>
</reference>